<dbReference type="InterPro" id="IPR017948">
    <property type="entry name" value="TGFb_CS"/>
</dbReference>
<keyword evidence="7" id="KW-0325">Glycoprotein</keyword>
<protein>
    <submittedName>
        <fullName evidence="10">Bone morphogenetic protein 10</fullName>
    </submittedName>
</protein>
<keyword evidence="3" id="KW-0964">Secreted</keyword>
<dbReference type="PROSITE" id="PS00250">
    <property type="entry name" value="TGF_BETA_1"/>
    <property type="match status" value="1"/>
</dbReference>
<dbReference type="PANTHER" id="PTHR11848">
    <property type="entry name" value="TGF-BETA FAMILY"/>
    <property type="match status" value="1"/>
</dbReference>
<dbReference type="FunFam" id="2.10.90.10:FF:000001">
    <property type="entry name" value="Bone morphogenetic protein 4"/>
    <property type="match status" value="1"/>
</dbReference>
<comment type="subcellular location">
    <subcellularLocation>
        <location evidence="1">Secreted</location>
    </subcellularLocation>
</comment>
<evidence type="ECO:0000256" key="7">
    <source>
        <dbReference type="ARBA" id="ARBA00023180"/>
    </source>
</evidence>
<reference evidence="10" key="1">
    <citation type="submission" date="2020-08" db="EMBL/GenBank/DDBJ databases">
        <title>Multicomponent nature underlies the extraordinary mechanical properties of spider dragline silk.</title>
        <authorList>
            <person name="Kono N."/>
            <person name="Nakamura H."/>
            <person name="Mori M."/>
            <person name="Yoshida Y."/>
            <person name="Ohtoshi R."/>
            <person name="Malay A.D."/>
            <person name="Moran D.A.P."/>
            <person name="Tomita M."/>
            <person name="Numata K."/>
            <person name="Arakawa K."/>
        </authorList>
    </citation>
    <scope>NUCLEOTIDE SEQUENCE</scope>
</reference>
<dbReference type="CDD" id="cd13767">
    <property type="entry name" value="TGF_beta_BMP9_like"/>
    <property type="match status" value="1"/>
</dbReference>
<dbReference type="InterPro" id="IPR001839">
    <property type="entry name" value="TGF-b_C"/>
</dbReference>
<dbReference type="InterPro" id="IPR015615">
    <property type="entry name" value="TGF-beta-rel"/>
</dbReference>
<dbReference type="GO" id="GO:0005125">
    <property type="term" value="F:cytokine activity"/>
    <property type="evidence" value="ECO:0007669"/>
    <property type="project" value="TreeGrafter"/>
</dbReference>
<evidence type="ECO:0000256" key="1">
    <source>
        <dbReference type="ARBA" id="ARBA00004613"/>
    </source>
</evidence>
<evidence type="ECO:0000256" key="2">
    <source>
        <dbReference type="ARBA" id="ARBA00006656"/>
    </source>
</evidence>
<accession>A0A8X6R9M1</accession>
<comment type="similarity">
    <text evidence="2 8">Belongs to the TGF-beta family.</text>
</comment>
<evidence type="ECO:0000256" key="3">
    <source>
        <dbReference type="ARBA" id="ARBA00022525"/>
    </source>
</evidence>
<evidence type="ECO:0000313" key="11">
    <source>
        <dbReference type="Proteomes" id="UP000887159"/>
    </source>
</evidence>
<evidence type="ECO:0000256" key="6">
    <source>
        <dbReference type="ARBA" id="ARBA00023157"/>
    </source>
</evidence>
<evidence type="ECO:0000313" key="10">
    <source>
        <dbReference type="EMBL" id="GFX88044.1"/>
    </source>
</evidence>
<dbReference type="Proteomes" id="UP000887159">
    <property type="component" value="Unassembled WGS sequence"/>
</dbReference>
<dbReference type="GO" id="GO:0008083">
    <property type="term" value="F:growth factor activity"/>
    <property type="evidence" value="ECO:0007669"/>
    <property type="project" value="UniProtKB-KW"/>
</dbReference>
<feature type="domain" description="TGF-beta family profile" evidence="9">
    <location>
        <begin position="183"/>
        <end position="298"/>
    </location>
</feature>
<dbReference type="Gene3D" id="2.10.90.10">
    <property type="entry name" value="Cystine-knot cytokines"/>
    <property type="match status" value="1"/>
</dbReference>
<evidence type="ECO:0000256" key="5">
    <source>
        <dbReference type="ARBA" id="ARBA00023030"/>
    </source>
</evidence>
<evidence type="ECO:0000256" key="4">
    <source>
        <dbReference type="ARBA" id="ARBA00022729"/>
    </source>
</evidence>
<name>A0A8X6R9M1_TRICX</name>
<dbReference type="SMART" id="SM00204">
    <property type="entry name" value="TGFB"/>
    <property type="match status" value="1"/>
</dbReference>
<proteinExistence type="inferred from homology"/>
<evidence type="ECO:0000259" key="9">
    <source>
        <dbReference type="PROSITE" id="PS51362"/>
    </source>
</evidence>
<organism evidence="10 11">
    <name type="scientific">Trichonephila clavipes</name>
    <name type="common">Golden silk orbweaver</name>
    <name type="synonym">Nephila clavipes</name>
    <dbReference type="NCBI Taxonomy" id="2585209"/>
    <lineage>
        <taxon>Eukaryota</taxon>
        <taxon>Metazoa</taxon>
        <taxon>Ecdysozoa</taxon>
        <taxon>Arthropoda</taxon>
        <taxon>Chelicerata</taxon>
        <taxon>Arachnida</taxon>
        <taxon>Araneae</taxon>
        <taxon>Araneomorphae</taxon>
        <taxon>Entelegynae</taxon>
        <taxon>Araneoidea</taxon>
        <taxon>Nephilidae</taxon>
        <taxon>Trichonephila</taxon>
    </lineage>
</organism>
<dbReference type="PANTHER" id="PTHR11848:SF307">
    <property type="entry name" value="BONE MORPHOGENETIC PROTEIN 10"/>
    <property type="match status" value="1"/>
</dbReference>
<dbReference type="PROSITE" id="PS51362">
    <property type="entry name" value="TGF_BETA_2"/>
    <property type="match status" value="1"/>
</dbReference>
<gene>
    <name evidence="10" type="primary">BMP10</name>
    <name evidence="10" type="ORF">TNCV_158621</name>
</gene>
<dbReference type="AlphaFoldDB" id="A0A8X6R9M1"/>
<evidence type="ECO:0000256" key="8">
    <source>
        <dbReference type="RuleBase" id="RU000354"/>
    </source>
</evidence>
<keyword evidence="4" id="KW-0732">Signal</keyword>
<dbReference type="EMBL" id="BMAU01021046">
    <property type="protein sequence ID" value="GFX88044.1"/>
    <property type="molecule type" value="Genomic_DNA"/>
</dbReference>
<sequence length="298" mass="33697">MVNTYSYAWAAFRFASVTSQRASRRFSTDLSCIAALHGGSLVDQQATVPPLARGIDSESVARVAAIIDMFKETSDMFLGYSRPSSFHKLPKLICCGSWGCNLGQSLSNHGPHVFYWLKIRRASRPGKQFNLVIDEEPLDNACHMWSRIILLKYGCDQALKRRSEDEDEEVEEQSNYIVEELGRIRKGKLKRKKNPCRRKPMHVNFAAINYDQWIIAPPSYEAFECTGKCSFPMSAHLAPTKHAIIQTLMHSLEPKQVARACCVPIKLAPISILYVDDDGTVTYKYDYEDMVVAECGCR</sequence>
<keyword evidence="5 8" id="KW-0339">Growth factor</keyword>
<comment type="caution">
    <text evidence="10">The sequence shown here is derived from an EMBL/GenBank/DDBJ whole genome shotgun (WGS) entry which is preliminary data.</text>
</comment>
<keyword evidence="6" id="KW-1015">Disulfide bond</keyword>
<keyword evidence="11" id="KW-1185">Reference proteome</keyword>
<dbReference type="Pfam" id="PF00019">
    <property type="entry name" value="TGF_beta"/>
    <property type="match status" value="1"/>
</dbReference>
<dbReference type="GO" id="GO:0005615">
    <property type="term" value="C:extracellular space"/>
    <property type="evidence" value="ECO:0007669"/>
    <property type="project" value="TreeGrafter"/>
</dbReference>
<dbReference type="InterPro" id="IPR029034">
    <property type="entry name" value="Cystine-knot_cytokine"/>
</dbReference>
<dbReference type="SUPFAM" id="SSF57501">
    <property type="entry name" value="Cystine-knot cytokines"/>
    <property type="match status" value="1"/>
</dbReference>